<evidence type="ECO:0000313" key="1">
    <source>
        <dbReference type="EMBL" id="EMO53941.1"/>
    </source>
</evidence>
<name>M6VFW9_9LEPT</name>
<protein>
    <submittedName>
        <fullName evidence="1">Uncharacterized protein</fullName>
    </submittedName>
</protein>
<dbReference type="Proteomes" id="UP000012112">
    <property type="component" value="Unassembled WGS sequence"/>
</dbReference>
<accession>M6VFW9</accession>
<proteinExistence type="predicted"/>
<organism evidence="1 2">
    <name type="scientific">Leptospira noguchii</name>
    <dbReference type="NCBI Taxonomy" id="28182"/>
    <lineage>
        <taxon>Bacteria</taxon>
        <taxon>Pseudomonadati</taxon>
        <taxon>Spirochaetota</taxon>
        <taxon>Spirochaetia</taxon>
        <taxon>Leptospirales</taxon>
        <taxon>Leptospiraceae</taxon>
        <taxon>Leptospira</taxon>
    </lineage>
</organism>
<evidence type="ECO:0000313" key="2">
    <source>
        <dbReference type="Proteomes" id="UP000012112"/>
    </source>
</evidence>
<dbReference type="EMBL" id="AKWD02000033">
    <property type="protein sequence ID" value="EMO53941.1"/>
    <property type="molecule type" value="Genomic_DNA"/>
</dbReference>
<gene>
    <name evidence="1" type="ORF">LEP1GSC172_3317</name>
</gene>
<comment type="caution">
    <text evidence="1">The sequence shown here is derived from an EMBL/GenBank/DDBJ whole genome shotgun (WGS) entry which is preliminary data.</text>
</comment>
<reference evidence="1 2" key="1">
    <citation type="submission" date="2013-01" db="EMBL/GenBank/DDBJ databases">
        <authorList>
            <person name="Harkins D.M."/>
            <person name="Durkin A.S."/>
            <person name="Brinkac L.M."/>
            <person name="Haft D.H."/>
            <person name="Selengut J.D."/>
            <person name="Sanka R."/>
            <person name="DePew J."/>
            <person name="Purushe J."/>
            <person name="Matthias M.A."/>
            <person name="Vinetz J.M."/>
            <person name="Sutton G.G."/>
            <person name="Nierman W.C."/>
            <person name="Fouts D.E."/>
        </authorList>
    </citation>
    <scope>NUCLEOTIDE SEQUENCE [LARGE SCALE GENOMIC DNA]</scope>
    <source>
        <strain evidence="1 2">HAI1536</strain>
    </source>
</reference>
<dbReference type="AlphaFoldDB" id="M6VFW9"/>
<sequence length="37" mass="4351">MGKSSKAKKSRCLNDLGTTERIWRAYSLYCFKRPKNI</sequence>